<dbReference type="AlphaFoldDB" id="J3PKT6"/>
<protein>
    <recommendedName>
        <fullName evidence="7">Ubiquitin-like domain-containing protein</fullName>
    </recommendedName>
</protein>
<evidence type="ECO:0000313" key="5">
    <source>
        <dbReference type="EnsemblFungi" id="EJT68265"/>
    </source>
</evidence>
<feature type="coiled-coil region" evidence="1">
    <location>
        <begin position="573"/>
        <end position="604"/>
    </location>
</feature>
<feature type="compositionally biased region" description="Gly residues" evidence="2">
    <location>
        <begin position="649"/>
        <end position="660"/>
    </location>
</feature>
<feature type="transmembrane region" description="Helical" evidence="3">
    <location>
        <begin position="416"/>
        <end position="438"/>
    </location>
</feature>
<dbReference type="VEuPathDB" id="FungiDB:GGTG_14154"/>
<evidence type="ECO:0000313" key="6">
    <source>
        <dbReference type="Proteomes" id="UP000006039"/>
    </source>
</evidence>
<evidence type="ECO:0000313" key="4">
    <source>
        <dbReference type="EMBL" id="EJT68265.1"/>
    </source>
</evidence>
<reference evidence="5" key="5">
    <citation type="submission" date="2018-04" db="UniProtKB">
        <authorList>
            <consortium name="EnsemblFungi"/>
        </authorList>
    </citation>
    <scope>IDENTIFICATION</scope>
    <source>
        <strain evidence="5">R3-111a-1</strain>
    </source>
</reference>
<dbReference type="eggNOG" id="ENOG502SAFQ">
    <property type="taxonomic scope" value="Eukaryota"/>
</dbReference>
<dbReference type="EnsemblFungi" id="EJT68265">
    <property type="protein sequence ID" value="EJT68265"/>
    <property type="gene ID" value="GGTG_14154"/>
</dbReference>
<feature type="region of interest" description="Disordered" evidence="2">
    <location>
        <begin position="609"/>
        <end position="666"/>
    </location>
</feature>
<reference evidence="6" key="1">
    <citation type="submission" date="2010-07" db="EMBL/GenBank/DDBJ databases">
        <title>The genome sequence of Gaeumannomyces graminis var. tritici strain R3-111a-1.</title>
        <authorList>
            <consortium name="The Broad Institute Genome Sequencing Platform"/>
            <person name="Ma L.-J."/>
            <person name="Dead R."/>
            <person name="Young S."/>
            <person name="Zeng Q."/>
            <person name="Koehrsen M."/>
            <person name="Alvarado L."/>
            <person name="Berlin A."/>
            <person name="Chapman S.B."/>
            <person name="Chen Z."/>
            <person name="Freedman E."/>
            <person name="Gellesch M."/>
            <person name="Goldberg J."/>
            <person name="Griggs A."/>
            <person name="Gujja S."/>
            <person name="Heilman E.R."/>
            <person name="Heiman D."/>
            <person name="Hepburn T."/>
            <person name="Howarth C."/>
            <person name="Jen D."/>
            <person name="Larson L."/>
            <person name="Mehta T."/>
            <person name="Neiman D."/>
            <person name="Pearson M."/>
            <person name="Roberts A."/>
            <person name="Saif S."/>
            <person name="Shea T."/>
            <person name="Shenoy N."/>
            <person name="Sisk P."/>
            <person name="Stolte C."/>
            <person name="Sykes S."/>
            <person name="Walk T."/>
            <person name="White J."/>
            <person name="Yandava C."/>
            <person name="Haas B."/>
            <person name="Nusbaum C."/>
            <person name="Birren B."/>
        </authorList>
    </citation>
    <scope>NUCLEOTIDE SEQUENCE [LARGE SCALE GENOMIC DNA]</scope>
    <source>
        <strain evidence="6">R3-111a-1</strain>
    </source>
</reference>
<dbReference type="PANTHER" id="PTHR12943">
    <property type="entry name" value="HOMOCYSTEINE-RESPONSIVE ENDOPLASMIC RETICULUM-RESIDENT UNIQUITIN-LIKE DOMAIN HERPUD PROTEIN FAMILY MEMBER"/>
    <property type="match status" value="1"/>
</dbReference>
<dbReference type="GeneID" id="20354612"/>
<feature type="transmembrane region" description="Helical" evidence="3">
    <location>
        <begin position="450"/>
        <end position="472"/>
    </location>
</feature>
<dbReference type="OrthoDB" id="21589at2759"/>
<feature type="compositionally biased region" description="Polar residues" evidence="2">
    <location>
        <begin position="234"/>
        <end position="250"/>
    </location>
</feature>
<keyword evidence="3" id="KW-1133">Transmembrane helix</keyword>
<evidence type="ECO:0000256" key="3">
    <source>
        <dbReference type="SAM" id="Phobius"/>
    </source>
</evidence>
<reference evidence="4" key="3">
    <citation type="submission" date="2010-09" db="EMBL/GenBank/DDBJ databases">
        <title>Annotation of Gaeumannomyces graminis var. tritici R3-111a-1.</title>
        <authorList>
            <consortium name="The Broad Institute Genome Sequencing Platform"/>
            <person name="Ma L.-J."/>
            <person name="Dead R."/>
            <person name="Young S.K."/>
            <person name="Zeng Q."/>
            <person name="Gargeya S."/>
            <person name="Fitzgerald M."/>
            <person name="Haas B."/>
            <person name="Abouelleil A."/>
            <person name="Alvarado L."/>
            <person name="Arachchi H.M."/>
            <person name="Berlin A."/>
            <person name="Brown A."/>
            <person name="Chapman S.B."/>
            <person name="Chen Z."/>
            <person name="Dunbar C."/>
            <person name="Freedman E."/>
            <person name="Gearin G."/>
            <person name="Gellesch M."/>
            <person name="Goldberg J."/>
            <person name="Griggs A."/>
            <person name="Gujja S."/>
            <person name="Heiman D."/>
            <person name="Howarth C."/>
            <person name="Larson L."/>
            <person name="Lui A."/>
            <person name="MacDonald P.J.P."/>
            <person name="Mehta T."/>
            <person name="Montmayeur A."/>
            <person name="Murphy C."/>
            <person name="Neiman D."/>
            <person name="Pearson M."/>
            <person name="Priest M."/>
            <person name="Roberts A."/>
            <person name="Saif S."/>
            <person name="Shea T."/>
            <person name="Shenoy N."/>
            <person name="Sisk P."/>
            <person name="Stolte C."/>
            <person name="Sykes S."/>
            <person name="Yandava C."/>
            <person name="Wortman J."/>
            <person name="Nusbaum C."/>
            <person name="Birren B."/>
        </authorList>
    </citation>
    <scope>NUCLEOTIDE SEQUENCE</scope>
    <source>
        <strain evidence="4">R3-111a-1</strain>
    </source>
</reference>
<dbReference type="Proteomes" id="UP000006039">
    <property type="component" value="Unassembled WGS sequence"/>
</dbReference>
<feature type="compositionally biased region" description="Low complexity" evidence="2">
    <location>
        <begin position="609"/>
        <end position="629"/>
    </location>
</feature>
<accession>J3PKT6</accession>
<evidence type="ECO:0000256" key="1">
    <source>
        <dbReference type="SAM" id="Coils"/>
    </source>
</evidence>
<keyword evidence="3" id="KW-0812">Transmembrane</keyword>
<keyword evidence="3" id="KW-0472">Membrane</keyword>
<organism evidence="4">
    <name type="scientific">Gaeumannomyces tritici (strain R3-111a-1)</name>
    <name type="common">Wheat and barley take-all root rot fungus</name>
    <name type="synonym">Gaeumannomyces graminis var. tritici</name>
    <dbReference type="NCBI Taxonomy" id="644352"/>
    <lineage>
        <taxon>Eukaryota</taxon>
        <taxon>Fungi</taxon>
        <taxon>Dikarya</taxon>
        <taxon>Ascomycota</taxon>
        <taxon>Pezizomycotina</taxon>
        <taxon>Sordariomycetes</taxon>
        <taxon>Sordariomycetidae</taxon>
        <taxon>Magnaporthales</taxon>
        <taxon>Magnaporthaceae</taxon>
        <taxon>Gaeumannomyces</taxon>
    </lineage>
</organism>
<dbReference type="RefSeq" id="XP_009230346.1">
    <property type="nucleotide sequence ID" value="XM_009232082.1"/>
</dbReference>
<proteinExistence type="predicted"/>
<evidence type="ECO:0000256" key="2">
    <source>
        <dbReference type="SAM" id="MobiDB-lite"/>
    </source>
</evidence>
<keyword evidence="1" id="KW-0175">Coiled coil</keyword>
<gene>
    <name evidence="5" type="primary">20354612</name>
    <name evidence="4" type="ORF">GGTG_14154</name>
</gene>
<keyword evidence="6" id="KW-1185">Reference proteome</keyword>
<dbReference type="PANTHER" id="PTHR12943:SF27">
    <property type="entry name" value="HOMOCYSTEINE-INDUCED ENDOPLASMIC RETICULUM PROTEIN, ISOFORM A"/>
    <property type="match status" value="1"/>
</dbReference>
<sequence>MADAEEPRAPAPVPATISVEIVSPSAGVPVPLLFPDLSIKTTVAQLKDMVRQQLTVPDPTAVDLRVIYQGKMLAPPELTLEAVLGHDAMGESRKRVFHVVANTSARVPAVPYVAPDPNAPPPPPTPAAQLEAIRRRHMATHNQLLAANQRARAALNLNGIQDQPAPAMNHSTTTTTTTMRIISPGGNPAEQGFAAPLPEMLGAAATEAVLNRHLQALRSHLDTLRTYQGTYQDVQPGSTQAMAGSSANGPSQQGAAPQTQHQHQHQHQQPSGNQAQTAGPQVYLLSSPVGLEAILVHNNGSAYISSSSGLASGVDLGSVQARPTAAQPTGLGAPGHVAGQLPEETAHQVIDRWRENGRRRHEAQVEAWRAYQQMINTPHYQRLHNQVRAQRGRGARIPRGGGLLGGHHQNGQAAGALAAAIWPHLWLMIRMGIFIYWFRFLHSESSWERWFSVLGIVLVVVVINTGMLNGLVDQAWQPVREHLDHLMPMGPGAGAQAGADAAAPGQPQQNANGDNGAPRAPAAEPNPAEAAARMVAARRDANANWLLDQVRRVERAGLLFLASIAPGIAERHIAHLEEEARAERRRQEEAAAAAAAAAAQAEAAAAEATAAEAGATAETEASGGQAAAETKVDVGEPAPAEGVSQTVEGGSGGGVSGGGDAVPRGE</sequence>
<dbReference type="GO" id="GO:0030968">
    <property type="term" value="P:endoplasmic reticulum unfolded protein response"/>
    <property type="evidence" value="ECO:0007669"/>
    <property type="project" value="TreeGrafter"/>
</dbReference>
<dbReference type="HOGENOM" id="CLU_019096_1_0_1"/>
<feature type="compositionally biased region" description="Low complexity" evidence="2">
    <location>
        <begin position="251"/>
        <end position="276"/>
    </location>
</feature>
<dbReference type="EMBL" id="GL385550">
    <property type="protein sequence ID" value="EJT68265.1"/>
    <property type="molecule type" value="Genomic_DNA"/>
</dbReference>
<dbReference type="InterPro" id="IPR039751">
    <property type="entry name" value="HERPUD1/2"/>
</dbReference>
<reference evidence="5" key="4">
    <citation type="journal article" date="2015" name="G3 (Bethesda)">
        <title>Genome sequences of three phytopathogenic species of the Magnaporthaceae family of fungi.</title>
        <authorList>
            <person name="Okagaki L.H."/>
            <person name="Nunes C.C."/>
            <person name="Sailsbery J."/>
            <person name="Clay B."/>
            <person name="Brown D."/>
            <person name="John T."/>
            <person name="Oh Y."/>
            <person name="Young N."/>
            <person name="Fitzgerald M."/>
            <person name="Haas B.J."/>
            <person name="Zeng Q."/>
            <person name="Young S."/>
            <person name="Adiconis X."/>
            <person name="Fan L."/>
            <person name="Levin J.Z."/>
            <person name="Mitchell T.K."/>
            <person name="Okubara P.A."/>
            <person name="Farman M.L."/>
            <person name="Kohn L.M."/>
            <person name="Birren B."/>
            <person name="Ma L.-J."/>
            <person name="Dean R.A."/>
        </authorList>
    </citation>
    <scope>NUCLEOTIDE SEQUENCE</scope>
    <source>
        <strain evidence="5">R3-111a-1</strain>
    </source>
</reference>
<reference evidence="4" key="2">
    <citation type="submission" date="2010-07" db="EMBL/GenBank/DDBJ databases">
        <authorList>
            <consortium name="The Broad Institute Genome Sequencing Platform"/>
            <consortium name="Broad Institute Genome Sequencing Center for Infectious Disease"/>
            <person name="Ma L.-J."/>
            <person name="Dead R."/>
            <person name="Young S."/>
            <person name="Zeng Q."/>
            <person name="Koehrsen M."/>
            <person name="Alvarado L."/>
            <person name="Berlin A."/>
            <person name="Chapman S.B."/>
            <person name="Chen Z."/>
            <person name="Freedman E."/>
            <person name="Gellesch M."/>
            <person name="Goldberg J."/>
            <person name="Griggs A."/>
            <person name="Gujja S."/>
            <person name="Heilman E.R."/>
            <person name="Heiman D."/>
            <person name="Hepburn T."/>
            <person name="Howarth C."/>
            <person name="Jen D."/>
            <person name="Larson L."/>
            <person name="Mehta T."/>
            <person name="Neiman D."/>
            <person name="Pearson M."/>
            <person name="Roberts A."/>
            <person name="Saif S."/>
            <person name="Shea T."/>
            <person name="Shenoy N."/>
            <person name="Sisk P."/>
            <person name="Stolte C."/>
            <person name="Sykes S."/>
            <person name="Walk T."/>
            <person name="White J."/>
            <person name="Yandava C."/>
            <person name="Haas B."/>
            <person name="Nusbaum C."/>
            <person name="Birren B."/>
        </authorList>
    </citation>
    <scope>NUCLEOTIDE SEQUENCE</scope>
    <source>
        <strain evidence="4">R3-111a-1</strain>
    </source>
</reference>
<feature type="region of interest" description="Disordered" evidence="2">
    <location>
        <begin position="487"/>
        <end position="534"/>
    </location>
</feature>
<feature type="region of interest" description="Disordered" evidence="2">
    <location>
        <begin position="234"/>
        <end position="277"/>
    </location>
</feature>
<name>J3PKT6_GAET3</name>
<evidence type="ECO:0008006" key="7">
    <source>
        <dbReference type="Google" id="ProtNLM"/>
    </source>
</evidence>
<dbReference type="STRING" id="644352.J3PKT6"/>